<dbReference type="EMBL" id="CP012542">
    <property type="protein sequence ID" value="QCD44245.1"/>
    <property type="molecule type" value="Genomic_DNA"/>
</dbReference>
<reference evidence="2 3" key="1">
    <citation type="submission" date="2016-07" db="EMBL/GenBank/DDBJ databases">
        <title>Comparative genomics of the Campylobacter concisus group.</title>
        <authorList>
            <person name="Miller W.G."/>
            <person name="Yee E."/>
            <person name="Chapman M.H."/>
            <person name="Huynh S."/>
            <person name="Bono J.L."/>
            <person name="On S.L.W."/>
            <person name="StLeger J."/>
            <person name="Foster G."/>
            <person name="Parker C.T."/>
        </authorList>
    </citation>
    <scope>NUCLEOTIDE SEQUENCE [LARGE SCALE GENOMIC DNA]</scope>
    <source>
        <strain evidence="2 3">CCUG 21559</strain>
    </source>
</reference>
<proteinExistence type="predicted"/>
<keyword evidence="3" id="KW-1185">Reference proteome</keyword>
<protein>
    <recommendedName>
        <fullName evidence="1">DNA replication/recombination mediator RecO N-terminal domain-containing protein</fullName>
    </recommendedName>
</protein>
<feature type="domain" description="DNA replication/recombination mediator RecO N-terminal" evidence="1">
    <location>
        <begin position="1"/>
        <end position="71"/>
    </location>
</feature>
<dbReference type="AlphaFoldDB" id="A0A6G5QEX8"/>
<evidence type="ECO:0000259" key="1">
    <source>
        <dbReference type="Pfam" id="PF13114"/>
    </source>
</evidence>
<sequence length="204" mass="24487">MQGFIVRVQKVKDEDLLVFILTNENLIKSYRFYGARHPSVMLGNKIDFELNNNINFLPHLRNVMHLGFSWQLERERLFIWQNLMRLFYYHLKDVDSIDEIYFDELEQCAKKFAKQNPKRLIIESYLRILEYEGRLHSELECFVCDEPILGDLCLVRGFLPAHRHCLSQNSFDFKKIEQLFDTKSAIWLDDDEVDRLYLIILEGF</sequence>
<gene>
    <name evidence="2" type="ORF">CMUC_0432</name>
</gene>
<organism evidence="2 3">
    <name type="scientific">Campylobacter mucosalis CCUG 21559</name>
    <dbReference type="NCBI Taxonomy" id="1032067"/>
    <lineage>
        <taxon>Bacteria</taxon>
        <taxon>Pseudomonadati</taxon>
        <taxon>Campylobacterota</taxon>
        <taxon>Epsilonproteobacteria</taxon>
        <taxon>Campylobacterales</taxon>
        <taxon>Campylobacteraceae</taxon>
        <taxon>Campylobacter</taxon>
    </lineage>
</organism>
<dbReference type="Pfam" id="PF13114">
    <property type="entry name" value="RecO_N_2"/>
    <property type="match status" value="1"/>
</dbReference>
<name>A0A6G5QEX8_9BACT</name>
<accession>A0A6G5QEX8</accession>
<evidence type="ECO:0000313" key="3">
    <source>
        <dbReference type="Proteomes" id="UP000503264"/>
    </source>
</evidence>
<dbReference type="NCBIfam" id="NF010483">
    <property type="entry name" value="PRK13908.1"/>
    <property type="match status" value="1"/>
</dbReference>
<evidence type="ECO:0000313" key="2">
    <source>
        <dbReference type="EMBL" id="QCD44245.1"/>
    </source>
</evidence>
<dbReference type="RefSeq" id="WP_171993450.1">
    <property type="nucleotide sequence ID" value="NZ_CP012542.1"/>
</dbReference>
<dbReference type="Proteomes" id="UP000503264">
    <property type="component" value="Chromosome"/>
</dbReference>
<dbReference type="InterPro" id="IPR022572">
    <property type="entry name" value="DNA_rep/recomb_RecO_N"/>
</dbReference>